<name>A0ABN2T4T5_9ACTN</name>
<accession>A0ABN2T4T5</accession>
<comment type="caution">
    <text evidence="2">The sequence shown here is derived from an EMBL/GenBank/DDBJ whole genome shotgun (WGS) entry which is preliminary data.</text>
</comment>
<organism evidence="2 3">
    <name type="scientific">Nocardiopsis rhodophaea</name>
    <dbReference type="NCBI Taxonomy" id="280238"/>
    <lineage>
        <taxon>Bacteria</taxon>
        <taxon>Bacillati</taxon>
        <taxon>Actinomycetota</taxon>
        <taxon>Actinomycetes</taxon>
        <taxon>Streptosporangiales</taxon>
        <taxon>Nocardiopsidaceae</taxon>
        <taxon>Nocardiopsis</taxon>
    </lineage>
</organism>
<gene>
    <name evidence="2" type="ORF">GCM10009799_27320</name>
</gene>
<proteinExistence type="predicted"/>
<protein>
    <submittedName>
        <fullName evidence="2">Roadblock/LC7 domain-containing protein</fullName>
    </submittedName>
</protein>
<dbReference type="Proteomes" id="UP001501585">
    <property type="component" value="Unassembled WGS sequence"/>
</dbReference>
<evidence type="ECO:0000259" key="1">
    <source>
        <dbReference type="SMART" id="SM00960"/>
    </source>
</evidence>
<dbReference type="SUPFAM" id="SSF103196">
    <property type="entry name" value="Roadblock/LC7 domain"/>
    <property type="match status" value="1"/>
</dbReference>
<keyword evidence="3" id="KW-1185">Reference proteome</keyword>
<dbReference type="SMART" id="SM00960">
    <property type="entry name" value="Robl_LC7"/>
    <property type="match status" value="1"/>
</dbReference>
<sequence length="149" mass="15218">MTNNAAMDLNWLLDELVERAAGAKYAIVLSADGLLIGRSQELSKDDAEQLSAVASAFQSLARGTGRQFGGGQVLQTVVEMEHAYLFVTGAGSGACLAVIADEGSDVGLIAYEMNVLVEQAGRFLNAAPREEGAASGTPAVGGAAENATG</sequence>
<evidence type="ECO:0000313" key="3">
    <source>
        <dbReference type="Proteomes" id="UP001501585"/>
    </source>
</evidence>
<dbReference type="InterPro" id="IPR004942">
    <property type="entry name" value="Roadblock/LAMTOR2_dom"/>
</dbReference>
<dbReference type="PANTHER" id="PTHR36222:SF1">
    <property type="entry name" value="SERINE PROTEASE INHIBITOR RV3364C"/>
    <property type="match status" value="1"/>
</dbReference>
<dbReference type="InterPro" id="IPR053141">
    <property type="entry name" value="Mycobact_SerProt_Inhib_Rv3364c"/>
</dbReference>
<dbReference type="Gene3D" id="3.30.450.30">
    <property type="entry name" value="Dynein light chain 2a, cytoplasmic"/>
    <property type="match status" value="1"/>
</dbReference>
<evidence type="ECO:0000313" key="2">
    <source>
        <dbReference type="EMBL" id="GAA1998815.1"/>
    </source>
</evidence>
<dbReference type="EMBL" id="BAAAPC010000010">
    <property type="protein sequence ID" value="GAA1998815.1"/>
    <property type="molecule type" value="Genomic_DNA"/>
</dbReference>
<dbReference type="Pfam" id="PF03259">
    <property type="entry name" value="Robl_LC7"/>
    <property type="match status" value="1"/>
</dbReference>
<dbReference type="PANTHER" id="PTHR36222">
    <property type="entry name" value="SERINE PROTEASE INHIBITOR RV3364C"/>
    <property type="match status" value="1"/>
</dbReference>
<reference evidence="2 3" key="1">
    <citation type="journal article" date="2019" name="Int. J. Syst. Evol. Microbiol.">
        <title>The Global Catalogue of Microorganisms (GCM) 10K type strain sequencing project: providing services to taxonomists for standard genome sequencing and annotation.</title>
        <authorList>
            <consortium name="The Broad Institute Genomics Platform"/>
            <consortium name="The Broad Institute Genome Sequencing Center for Infectious Disease"/>
            <person name="Wu L."/>
            <person name="Ma J."/>
        </authorList>
    </citation>
    <scope>NUCLEOTIDE SEQUENCE [LARGE SCALE GENOMIC DNA]</scope>
    <source>
        <strain evidence="2 3">JCM 15313</strain>
    </source>
</reference>
<feature type="domain" description="Roadblock/LAMTOR2" evidence="1">
    <location>
        <begin position="10"/>
        <end position="100"/>
    </location>
</feature>